<evidence type="ECO:0000256" key="2">
    <source>
        <dbReference type="ARBA" id="ARBA00022679"/>
    </source>
</evidence>
<keyword evidence="3 5" id="KW-0012">Acyltransferase</keyword>
<name>A0ABV4GAM5_9BRAD</name>
<evidence type="ECO:0000256" key="3">
    <source>
        <dbReference type="ARBA" id="ARBA00023315"/>
    </source>
</evidence>
<dbReference type="EC" id="2.3.1.9" evidence="5"/>
<dbReference type="Proteomes" id="UP001565474">
    <property type="component" value="Unassembled WGS sequence"/>
</dbReference>
<dbReference type="NCBIfam" id="NF006106">
    <property type="entry name" value="PRK08257.1-5"/>
    <property type="match status" value="1"/>
</dbReference>
<dbReference type="Pfam" id="PF18313">
    <property type="entry name" value="TLP1_add_C"/>
    <property type="match status" value="1"/>
</dbReference>
<evidence type="ECO:0000313" key="5">
    <source>
        <dbReference type="EMBL" id="MEY9468531.1"/>
    </source>
</evidence>
<dbReference type="Gene3D" id="3.40.47.10">
    <property type="match status" value="1"/>
</dbReference>
<dbReference type="RefSeq" id="WP_036044696.1">
    <property type="nucleotide sequence ID" value="NZ_JBGBYD010000002.1"/>
</dbReference>
<keyword evidence="2 5" id="KW-0808">Transferase</keyword>
<dbReference type="Gene3D" id="2.40.50.840">
    <property type="match status" value="1"/>
</dbReference>
<comment type="similarity">
    <text evidence="1">Belongs to the thiolase-like superfamily. Thiolase family.</text>
</comment>
<evidence type="ECO:0000256" key="1">
    <source>
        <dbReference type="ARBA" id="ARBA00010982"/>
    </source>
</evidence>
<feature type="domain" description="Thiolase-like protein type 1 additional C-terminal" evidence="4">
    <location>
        <begin position="416"/>
        <end position="490"/>
    </location>
</feature>
<dbReference type="CDD" id="cd00829">
    <property type="entry name" value="SCP-x_thiolase"/>
    <property type="match status" value="1"/>
</dbReference>
<dbReference type="GO" id="GO:0003985">
    <property type="term" value="F:acetyl-CoA C-acetyltransferase activity"/>
    <property type="evidence" value="ECO:0007669"/>
    <property type="project" value="UniProtKB-EC"/>
</dbReference>
<comment type="caution">
    <text evidence="5">The sequence shown here is derived from an EMBL/GenBank/DDBJ whole genome shotgun (WGS) entry which is preliminary data.</text>
</comment>
<evidence type="ECO:0000259" key="4">
    <source>
        <dbReference type="Pfam" id="PF18313"/>
    </source>
</evidence>
<protein>
    <submittedName>
        <fullName evidence="5">Acetyl-CoA C-acetyltransferase</fullName>
        <ecNumber evidence="5">2.3.1.9</ecNumber>
    </submittedName>
</protein>
<gene>
    <name evidence="5" type="ORF">ABH992_000930</name>
</gene>
<keyword evidence="6" id="KW-1185">Reference proteome</keyword>
<dbReference type="InterPro" id="IPR016039">
    <property type="entry name" value="Thiolase-like"/>
</dbReference>
<evidence type="ECO:0000313" key="6">
    <source>
        <dbReference type="Proteomes" id="UP001565474"/>
    </source>
</evidence>
<dbReference type="PANTHER" id="PTHR18919">
    <property type="entry name" value="ACETYL-COA C-ACYLTRANSFERASE"/>
    <property type="match status" value="1"/>
</dbReference>
<proteinExistence type="inferred from homology"/>
<dbReference type="InterPro" id="IPR040771">
    <property type="entry name" value="TLP1_add_C"/>
</dbReference>
<reference evidence="5 6" key="1">
    <citation type="submission" date="2024-07" db="EMBL/GenBank/DDBJ databases">
        <title>Genomic Encyclopedia of Type Strains, Phase V (KMG-V): Genome sequencing to study the core and pangenomes of soil and plant-associated prokaryotes.</title>
        <authorList>
            <person name="Whitman W."/>
        </authorList>
    </citation>
    <scope>NUCLEOTIDE SEQUENCE [LARGE SCALE GENOMIC DNA]</scope>
    <source>
        <strain evidence="5 6">USDA 222</strain>
    </source>
</reference>
<dbReference type="SUPFAM" id="SSF53901">
    <property type="entry name" value="Thiolase-like"/>
    <property type="match status" value="1"/>
</dbReference>
<sequence>MTNIPEDRIPVIVGIGEIVDRPKEIAEGLEPLDLLEQALRRAEQDAGAKLLGEVQSLDVVNFLSWRYRDPEQLLAQRLGISPAHCYYGPVGGESPIRYIHEAAKRIARGECSVAAVCGAEAQSSATKAERAGVKLPWTPFAHDVEEPKRGAAFQKPLAVKLGVFRPVTVYPFYEAASSAHWGQTPREAMAESGTLWSRYSEAAAENPYAWLKRRYAPEEITTPTADNRLIAWPYNKLMVANPSVNMGGALLLTSLAKARAAGIAEDKLVYPLGGASAEEPRDYLMRDQFYESHPQNAVLKSVMDLAGGDRKTFDAIELYSCFPCVPKMARRTLGLGPDVQPTVTGGLTFFGAPLNTYMTHAACAMVRRLRDGAKLGLLYGQGGFVTKHHALVVSKTAPREALVQETSVQAEADRNKRAVPEFVTETTGKGKVESFTVLYGRGGNIEHGVVMLRTEDDRRTLARVPASDGATLAHLLAMDRTPVGSLGEIAMAEDNVPEWRVA</sequence>
<accession>A0ABV4GAM5</accession>
<dbReference type="EMBL" id="JBGBZN010000002">
    <property type="protein sequence ID" value="MEY9468531.1"/>
    <property type="molecule type" value="Genomic_DNA"/>
</dbReference>
<organism evidence="5 6">
    <name type="scientific">Bradyrhizobium yuanmingense</name>
    <dbReference type="NCBI Taxonomy" id="108015"/>
    <lineage>
        <taxon>Bacteria</taxon>
        <taxon>Pseudomonadati</taxon>
        <taxon>Pseudomonadota</taxon>
        <taxon>Alphaproteobacteria</taxon>
        <taxon>Hyphomicrobiales</taxon>
        <taxon>Nitrobacteraceae</taxon>
        <taxon>Bradyrhizobium</taxon>
    </lineage>
</organism>
<dbReference type="PANTHER" id="PTHR18919:SF139">
    <property type="entry name" value="THIOLASE-LIKE PROTEIN TYPE 1 ADDITIONAL C-TERMINAL DOMAIN-CONTAINING PROTEIN"/>
    <property type="match status" value="1"/>
</dbReference>